<dbReference type="Pfam" id="PF05347">
    <property type="entry name" value="Complex1_LYR"/>
    <property type="match status" value="1"/>
</dbReference>
<dbReference type="Proteomes" id="UP001431209">
    <property type="component" value="Unassembled WGS sequence"/>
</dbReference>
<sequence>MSSQKLVVDVSREAVLGLYRKFIRNAANLPRSTQRSLAMQRARHEFRKPRSTHDELVLSVRIAHSHIDDLVAQTAAWNLTNEHDAKTEQMKKDEVERQRKKQEDMARRYREEESASWERYEDPIKPKI</sequence>
<reference evidence="4 5" key="1">
    <citation type="submission" date="2024-03" db="EMBL/GenBank/DDBJ databases">
        <title>The Acrasis kona genome and developmental transcriptomes reveal deep origins of eukaryotic multicellular pathways.</title>
        <authorList>
            <person name="Sheikh S."/>
            <person name="Fu C.-J."/>
            <person name="Brown M.W."/>
            <person name="Baldauf S.L."/>
        </authorList>
    </citation>
    <scope>NUCLEOTIDE SEQUENCE [LARGE SCALE GENOMIC DNA]</scope>
    <source>
        <strain evidence="4 5">ATCC MYA-3509</strain>
    </source>
</reference>
<feature type="domain" description="Complex 1 LYR protein" evidence="2">
    <location>
        <begin position="14"/>
        <end position="55"/>
    </location>
</feature>
<organism evidence="4 5">
    <name type="scientific">Acrasis kona</name>
    <dbReference type="NCBI Taxonomy" id="1008807"/>
    <lineage>
        <taxon>Eukaryota</taxon>
        <taxon>Discoba</taxon>
        <taxon>Heterolobosea</taxon>
        <taxon>Tetramitia</taxon>
        <taxon>Eutetramitia</taxon>
        <taxon>Acrasidae</taxon>
        <taxon>Acrasis</taxon>
    </lineage>
</organism>
<feature type="region of interest" description="Disordered" evidence="1">
    <location>
        <begin position="82"/>
        <end position="128"/>
    </location>
</feature>
<evidence type="ECO:0000256" key="1">
    <source>
        <dbReference type="SAM" id="MobiDB-lite"/>
    </source>
</evidence>
<proteinExistence type="predicted"/>
<name>A0AAW2YW35_9EUKA</name>
<protein>
    <submittedName>
        <fullName evidence="3">Lyrm2</fullName>
    </submittedName>
</protein>
<evidence type="ECO:0000313" key="4">
    <source>
        <dbReference type="EMBL" id="KAL0481249.1"/>
    </source>
</evidence>
<comment type="caution">
    <text evidence="4">The sequence shown here is derived from an EMBL/GenBank/DDBJ whole genome shotgun (WGS) entry which is preliminary data.</text>
</comment>
<evidence type="ECO:0000313" key="3">
    <source>
        <dbReference type="EMBL" id="KAL0476964.1"/>
    </source>
</evidence>
<dbReference type="EMBL" id="JAOPGA020000124">
    <property type="protein sequence ID" value="KAL0476964.1"/>
    <property type="molecule type" value="Genomic_DNA"/>
</dbReference>
<evidence type="ECO:0000259" key="2">
    <source>
        <dbReference type="Pfam" id="PF05347"/>
    </source>
</evidence>
<dbReference type="InterPro" id="IPR008011">
    <property type="entry name" value="Complex1_LYR_dom"/>
</dbReference>
<gene>
    <name evidence="3" type="ORF">AKO1_006416</name>
    <name evidence="4" type="ORF">AKO1_012798</name>
</gene>
<accession>A0AAW2YW35</accession>
<keyword evidence="5" id="KW-1185">Reference proteome</keyword>
<dbReference type="AlphaFoldDB" id="A0AAW2YW35"/>
<evidence type="ECO:0000313" key="5">
    <source>
        <dbReference type="Proteomes" id="UP001431209"/>
    </source>
</evidence>
<dbReference type="EMBL" id="JAOPGA020000741">
    <property type="protein sequence ID" value="KAL0481249.1"/>
    <property type="molecule type" value="Genomic_DNA"/>
</dbReference>